<dbReference type="AlphaFoldDB" id="A0A9K3MZQ4"/>
<proteinExistence type="predicted"/>
<gene>
    <name evidence="1" type="ORF">HanXRQr2_Chr11g0487071</name>
</gene>
<sequence length="52" mass="5984">MLCNQRAGTALEMGEDVTTRVSKIPYSHLLHVNCLIVYLHDLLLCNCIRWII</sequence>
<name>A0A9K3MZQ4_HELAN</name>
<dbReference type="Proteomes" id="UP000215914">
    <property type="component" value="Unassembled WGS sequence"/>
</dbReference>
<accession>A0A9K3MZQ4</accession>
<protein>
    <submittedName>
        <fullName evidence="1">Uncharacterized protein</fullName>
    </submittedName>
</protein>
<evidence type="ECO:0000313" key="1">
    <source>
        <dbReference type="EMBL" id="KAF5781717.1"/>
    </source>
</evidence>
<comment type="caution">
    <text evidence="1">The sequence shown here is derived from an EMBL/GenBank/DDBJ whole genome shotgun (WGS) entry which is preliminary data.</text>
</comment>
<reference evidence="1" key="1">
    <citation type="journal article" date="2017" name="Nature">
        <title>The sunflower genome provides insights into oil metabolism, flowering and Asterid evolution.</title>
        <authorList>
            <person name="Badouin H."/>
            <person name="Gouzy J."/>
            <person name="Grassa C.J."/>
            <person name="Murat F."/>
            <person name="Staton S.E."/>
            <person name="Cottret L."/>
            <person name="Lelandais-Briere C."/>
            <person name="Owens G.L."/>
            <person name="Carrere S."/>
            <person name="Mayjonade B."/>
            <person name="Legrand L."/>
            <person name="Gill N."/>
            <person name="Kane N.C."/>
            <person name="Bowers J.E."/>
            <person name="Hubner S."/>
            <person name="Bellec A."/>
            <person name="Berard A."/>
            <person name="Berges H."/>
            <person name="Blanchet N."/>
            <person name="Boniface M.C."/>
            <person name="Brunel D."/>
            <person name="Catrice O."/>
            <person name="Chaidir N."/>
            <person name="Claudel C."/>
            <person name="Donnadieu C."/>
            <person name="Faraut T."/>
            <person name="Fievet G."/>
            <person name="Helmstetter N."/>
            <person name="King M."/>
            <person name="Knapp S.J."/>
            <person name="Lai Z."/>
            <person name="Le Paslier M.C."/>
            <person name="Lippi Y."/>
            <person name="Lorenzon L."/>
            <person name="Mandel J.R."/>
            <person name="Marage G."/>
            <person name="Marchand G."/>
            <person name="Marquand E."/>
            <person name="Bret-Mestries E."/>
            <person name="Morien E."/>
            <person name="Nambeesan S."/>
            <person name="Nguyen T."/>
            <person name="Pegot-Espagnet P."/>
            <person name="Pouilly N."/>
            <person name="Raftis F."/>
            <person name="Sallet E."/>
            <person name="Schiex T."/>
            <person name="Thomas J."/>
            <person name="Vandecasteele C."/>
            <person name="Vares D."/>
            <person name="Vear F."/>
            <person name="Vautrin S."/>
            <person name="Crespi M."/>
            <person name="Mangin B."/>
            <person name="Burke J.M."/>
            <person name="Salse J."/>
            <person name="Munos S."/>
            <person name="Vincourt P."/>
            <person name="Rieseberg L.H."/>
            <person name="Langlade N.B."/>
        </authorList>
    </citation>
    <scope>NUCLEOTIDE SEQUENCE</scope>
    <source>
        <tissue evidence="1">Leaves</tissue>
    </source>
</reference>
<keyword evidence="2" id="KW-1185">Reference proteome</keyword>
<dbReference type="EMBL" id="MNCJ02000326">
    <property type="protein sequence ID" value="KAF5781717.1"/>
    <property type="molecule type" value="Genomic_DNA"/>
</dbReference>
<evidence type="ECO:0000313" key="2">
    <source>
        <dbReference type="Proteomes" id="UP000215914"/>
    </source>
</evidence>
<dbReference type="Gramene" id="mRNA:HanXRQr2_Chr11g0487071">
    <property type="protein sequence ID" value="mRNA:HanXRQr2_Chr11g0487071"/>
    <property type="gene ID" value="HanXRQr2_Chr11g0487071"/>
</dbReference>
<reference evidence="1" key="2">
    <citation type="submission" date="2020-06" db="EMBL/GenBank/DDBJ databases">
        <title>Helianthus annuus Genome sequencing and assembly Release 2.</title>
        <authorList>
            <person name="Gouzy J."/>
            <person name="Langlade N."/>
            <person name="Munos S."/>
        </authorList>
    </citation>
    <scope>NUCLEOTIDE SEQUENCE</scope>
    <source>
        <tissue evidence="1">Leaves</tissue>
    </source>
</reference>
<organism evidence="1 2">
    <name type="scientific">Helianthus annuus</name>
    <name type="common">Common sunflower</name>
    <dbReference type="NCBI Taxonomy" id="4232"/>
    <lineage>
        <taxon>Eukaryota</taxon>
        <taxon>Viridiplantae</taxon>
        <taxon>Streptophyta</taxon>
        <taxon>Embryophyta</taxon>
        <taxon>Tracheophyta</taxon>
        <taxon>Spermatophyta</taxon>
        <taxon>Magnoliopsida</taxon>
        <taxon>eudicotyledons</taxon>
        <taxon>Gunneridae</taxon>
        <taxon>Pentapetalae</taxon>
        <taxon>asterids</taxon>
        <taxon>campanulids</taxon>
        <taxon>Asterales</taxon>
        <taxon>Asteraceae</taxon>
        <taxon>Asteroideae</taxon>
        <taxon>Heliantheae alliance</taxon>
        <taxon>Heliantheae</taxon>
        <taxon>Helianthus</taxon>
    </lineage>
</organism>